<comment type="similarity">
    <text evidence="1">Belongs to the oxygen-dependent FAD-linked oxidoreductase family.</text>
</comment>
<evidence type="ECO:0000259" key="5">
    <source>
        <dbReference type="PROSITE" id="PS51387"/>
    </source>
</evidence>
<proteinExistence type="inferred from homology"/>
<dbReference type="AlphaFoldDB" id="H0EP35"/>
<evidence type="ECO:0000256" key="2">
    <source>
        <dbReference type="ARBA" id="ARBA00022630"/>
    </source>
</evidence>
<name>H0EP35_GLAL7</name>
<dbReference type="Gene3D" id="3.30.465.10">
    <property type="match status" value="1"/>
</dbReference>
<dbReference type="OrthoDB" id="2151789at2759"/>
<comment type="caution">
    <text evidence="6">The sequence shown here is derived from an EMBL/GenBank/DDBJ whole genome shotgun (WGS) entry which is preliminary data.</text>
</comment>
<organism evidence="6 7">
    <name type="scientific">Glarea lozoyensis (strain ATCC 74030 / MF5533)</name>
    <dbReference type="NCBI Taxonomy" id="1104152"/>
    <lineage>
        <taxon>Eukaryota</taxon>
        <taxon>Fungi</taxon>
        <taxon>Dikarya</taxon>
        <taxon>Ascomycota</taxon>
        <taxon>Pezizomycotina</taxon>
        <taxon>Leotiomycetes</taxon>
        <taxon>Helotiales</taxon>
        <taxon>Helotiaceae</taxon>
        <taxon>Glarea</taxon>
    </lineage>
</organism>
<reference evidence="6 7" key="1">
    <citation type="journal article" date="2012" name="Eukaryot. Cell">
        <title>Genome sequence of the fungus Glarea lozoyensis: the first genome sequence of a species from the Helotiaceae family.</title>
        <authorList>
            <person name="Youssar L."/>
            <person name="Gruening B.A."/>
            <person name="Erxleben A."/>
            <person name="Guenther S."/>
            <person name="Huettel W."/>
        </authorList>
    </citation>
    <scope>NUCLEOTIDE SEQUENCE [LARGE SCALE GENOMIC DNA]</scope>
    <source>
        <strain evidence="7">ATCC 74030 / MF5533</strain>
    </source>
</reference>
<dbReference type="InterPro" id="IPR006094">
    <property type="entry name" value="Oxid_FAD_bind_N"/>
</dbReference>
<keyword evidence="7" id="KW-1185">Reference proteome</keyword>
<gene>
    <name evidence="6" type="ORF">M7I_4403</name>
</gene>
<dbReference type="PANTHER" id="PTHR42973">
    <property type="entry name" value="BINDING OXIDOREDUCTASE, PUTATIVE (AFU_ORTHOLOGUE AFUA_1G17690)-RELATED"/>
    <property type="match status" value="1"/>
</dbReference>
<evidence type="ECO:0000256" key="3">
    <source>
        <dbReference type="ARBA" id="ARBA00022827"/>
    </source>
</evidence>
<accession>H0EP35</accession>
<sequence>MVSLNSDRTVAKVGAGNNWYDVYKVLDPLGISVVGGREAGVGVGGLLLGGGISYFSGRYGWGCDNVLNYEVVLANGKIVNASPYRNAALYWALRGGSGTNFGIVSRFDLGAFEQGLLWGGNRFYLWDNKDVLVDTFAKFIVDAPMDEFAHLYISFGYNIQLGGFAGIAGPAYGRAISNATIFEDLNKIPVLFDTTHIASMGVLAVELNQTDFLRKVESFPQPSHNCAKIDTSHESQLGDVFSGYGQKSLTRLKVVQKKYDPTGVFKRLQPGYFKL</sequence>
<dbReference type="PANTHER" id="PTHR42973:SF22">
    <property type="entry name" value="FAD-BINDING PCMH-TYPE DOMAIN-CONTAINING PROTEIN-RELATED"/>
    <property type="match status" value="1"/>
</dbReference>
<dbReference type="GO" id="GO:0071949">
    <property type="term" value="F:FAD binding"/>
    <property type="evidence" value="ECO:0007669"/>
    <property type="project" value="InterPro"/>
</dbReference>
<feature type="domain" description="FAD-binding PCMH-type" evidence="5">
    <location>
        <begin position="1"/>
        <end position="114"/>
    </location>
</feature>
<keyword evidence="3" id="KW-0274">FAD</keyword>
<dbReference type="InterPro" id="IPR050416">
    <property type="entry name" value="FAD-linked_Oxidoreductase"/>
</dbReference>
<evidence type="ECO:0000256" key="1">
    <source>
        <dbReference type="ARBA" id="ARBA00005466"/>
    </source>
</evidence>
<dbReference type="GO" id="GO:0016491">
    <property type="term" value="F:oxidoreductase activity"/>
    <property type="evidence" value="ECO:0007669"/>
    <property type="project" value="UniProtKB-KW"/>
</dbReference>
<dbReference type="HOGENOM" id="CLU_1012114_0_0_1"/>
<evidence type="ECO:0000313" key="7">
    <source>
        <dbReference type="Proteomes" id="UP000005446"/>
    </source>
</evidence>
<dbReference type="Pfam" id="PF01565">
    <property type="entry name" value="FAD_binding_4"/>
    <property type="match status" value="1"/>
</dbReference>
<evidence type="ECO:0000313" key="6">
    <source>
        <dbReference type="EMBL" id="EHK99724.1"/>
    </source>
</evidence>
<protein>
    <submittedName>
        <fullName evidence="6">Putative 6-hydroxy-D-nicotine oxidase</fullName>
    </submittedName>
</protein>
<dbReference type="EMBL" id="AGUE01000108">
    <property type="protein sequence ID" value="EHK99724.1"/>
    <property type="molecule type" value="Genomic_DNA"/>
</dbReference>
<dbReference type="PROSITE" id="PS51387">
    <property type="entry name" value="FAD_PCMH"/>
    <property type="match status" value="1"/>
</dbReference>
<dbReference type="InterPro" id="IPR016169">
    <property type="entry name" value="FAD-bd_PCMH_sub2"/>
</dbReference>
<keyword evidence="2" id="KW-0285">Flavoprotein</keyword>
<dbReference type="InterPro" id="IPR036318">
    <property type="entry name" value="FAD-bd_PCMH-like_sf"/>
</dbReference>
<dbReference type="InParanoid" id="H0EP35"/>
<evidence type="ECO:0000256" key="4">
    <source>
        <dbReference type="ARBA" id="ARBA00023002"/>
    </source>
</evidence>
<dbReference type="SUPFAM" id="SSF56176">
    <property type="entry name" value="FAD-binding/transporter-associated domain-like"/>
    <property type="match status" value="1"/>
</dbReference>
<dbReference type="InterPro" id="IPR016166">
    <property type="entry name" value="FAD-bd_PCMH"/>
</dbReference>
<dbReference type="Proteomes" id="UP000005446">
    <property type="component" value="Unassembled WGS sequence"/>
</dbReference>
<keyword evidence="4" id="KW-0560">Oxidoreductase</keyword>